<reference evidence="1 2" key="1">
    <citation type="submission" date="2022-04" db="EMBL/GenBank/DDBJ databases">
        <title>Rhizobium coralii sp. nov., isolated from coral Turbinaria peltata.</title>
        <authorList>
            <person name="Sun H."/>
        </authorList>
    </citation>
    <scope>NUCLEOTIDE SEQUENCE [LARGE SCALE GENOMIC DNA]</scope>
    <source>
        <strain evidence="1 2">NTR19</strain>
    </source>
</reference>
<evidence type="ECO:0000313" key="2">
    <source>
        <dbReference type="Proteomes" id="UP001202827"/>
    </source>
</evidence>
<dbReference type="Proteomes" id="UP001202827">
    <property type="component" value="Unassembled WGS sequence"/>
</dbReference>
<dbReference type="EMBL" id="JALPRY010000004">
    <property type="protein sequence ID" value="MCK8779096.1"/>
    <property type="molecule type" value="Genomic_DNA"/>
</dbReference>
<accession>A0ABT0IML8</accession>
<proteinExistence type="predicted"/>
<keyword evidence="2" id="KW-1185">Reference proteome</keyword>
<protein>
    <recommendedName>
        <fullName evidence="3">DUF4376 domain-containing protein</fullName>
    </recommendedName>
</protein>
<evidence type="ECO:0000313" key="1">
    <source>
        <dbReference type="EMBL" id="MCK8779096.1"/>
    </source>
</evidence>
<sequence length="227" mass="24828">MYRIDSMYEAMADAVVKAHQAQTVDRWVAASAIWLARQQIFGVQDFWYELAAKVTSLLPDADRLAIDEQLSRQEEKLFQNTGDWPVVPSGLHAVVDSWSPQEAEIDIDLLRAEMVAKVDREAEAYRLNFITAGDGQAMTYQQKLAEARAKLANTSIADAEIPHIVAEAEATGMTKTDVAQSIVDTFAGWQILSAGIEGKRMAAKKAIAEAEAAEAIKAAAAVSWSTE</sequence>
<gene>
    <name evidence="1" type="ORF">M0654_03760</name>
</gene>
<organism evidence="1 2">
    <name type="scientific">Neorhizobium turbinariae</name>
    <dbReference type="NCBI Taxonomy" id="2937795"/>
    <lineage>
        <taxon>Bacteria</taxon>
        <taxon>Pseudomonadati</taxon>
        <taxon>Pseudomonadota</taxon>
        <taxon>Alphaproteobacteria</taxon>
        <taxon>Hyphomicrobiales</taxon>
        <taxon>Rhizobiaceae</taxon>
        <taxon>Rhizobium/Agrobacterium group</taxon>
        <taxon>Neorhizobium</taxon>
    </lineage>
</organism>
<comment type="caution">
    <text evidence="1">The sequence shown here is derived from an EMBL/GenBank/DDBJ whole genome shotgun (WGS) entry which is preliminary data.</text>
</comment>
<dbReference type="RefSeq" id="WP_248681907.1">
    <property type="nucleotide sequence ID" value="NZ_JALPRY010000004.1"/>
</dbReference>
<name>A0ABT0IML8_9HYPH</name>
<evidence type="ECO:0008006" key="3">
    <source>
        <dbReference type="Google" id="ProtNLM"/>
    </source>
</evidence>